<organism evidence="1 2">
    <name type="scientific">Corchorus capsularis</name>
    <name type="common">Jute</name>
    <dbReference type="NCBI Taxonomy" id="210143"/>
    <lineage>
        <taxon>Eukaryota</taxon>
        <taxon>Viridiplantae</taxon>
        <taxon>Streptophyta</taxon>
        <taxon>Embryophyta</taxon>
        <taxon>Tracheophyta</taxon>
        <taxon>Spermatophyta</taxon>
        <taxon>Magnoliopsida</taxon>
        <taxon>eudicotyledons</taxon>
        <taxon>Gunneridae</taxon>
        <taxon>Pentapetalae</taxon>
        <taxon>rosids</taxon>
        <taxon>malvids</taxon>
        <taxon>Malvales</taxon>
        <taxon>Malvaceae</taxon>
        <taxon>Grewioideae</taxon>
        <taxon>Apeibeae</taxon>
        <taxon>Corchorus</taxon>
    </lineage>
</organism>
<gene>
    <name evidence="1" type="ORF">CCACVL1_25442</name>
</gene>
<accession>A0A1R3GKE0</accession>
<proteinExistence type="predicted"/>
<protein>
    <submittedName>
        <fullName evidence="1">Uncharacterized protein</fullName>
    </submittedName>
</protein>
<sequence length="45" mass="4893">SIVEKNIRSIEITGGVFKPHSQVIQATEITGGVVKPHSQVIQPLR</sequence>
<dbReference type="Gramene" id="OMO58565">
    <property type="protein sequence ID" value="OMO58565"/>
    <property type="gene ID" value="CCACVL1_25442"/>
</dbReference>
<keyword evidence="2" id="KW-1185">Reference proteome</keyword>
<feature type="non-terminal residue" evidence="1">
    <location>
        <position position="1"/>
    </location>
</feature>
<dbReference type="Proteomes" id="UP000188268">
    <property type="component" value="Unassembled WGS sequence"/>
</dbReference>
<evidence type="ECO:0000313" key="2">
    <source>
        <dbReference type="Proteomes" id="UP000188268"/>
    </source>
</evidence>
<comment type="caution">
    <text evidence="1">The sequence shown here is derived from an EMBL/GenBank/DDBJ whole genome shotgun (WGS) entry which is preliminary data.</text>
</comment>
<dbReference type="EMBL" id="AWWV01014184">
    <property type="protein sequence ID" value="OMO58565.1"/>
    <property type="molecule type" value="Genomic_DNA"/>
</dbReference>
<reference evidence="1 2" key="1">
    <citation type="submission" date="2013-09" db="EMBL/GenBank/DDBJ databases">
        <title>Corchorus capsularis genome sequencing.</title>
        <authorList>
            <person name="Alam M."/>
            <person name="Haque M.S."/>
            <person name="Islam M.S."/>
            <person name="Emdad E.M."/>
            <person name="Islam M.M."/>
            <person name="Ahmed B."/>
            <person name="Halim A."/>
            <person name="Hossen Q.M.M."/>
            <person name="Hossain M.Z."/>
            <person name="Ahmed R."/>
            <person name="Khan M.M."/>
            <person name="Islam R."/>
            <person name="Rashid M.M."/>
            <person name="Khan S.A."/>
            <person name="Rahman M.S."/>
            <person name="Alam M."/>
        </authorList>
    </citation>
    <scope>NUCLEOTIDE SEQUENCE [LARGE SCALE GENOMIC DNA]</scope>
    <source>
        <strain evidence="2">cv. CVL-1</strain>
        <tissue evidence="1">Whole seedling</tissue>
    </source>
</reference>
<name>A0A1R3GKE0_COCAP</name>
<dbReference type="AlphaFoldDB" id="A0A1R3GKE0"/>
<evidence type="ECO:0000313" key="1">
    <source>
        <dbReference type="EMBL" id="OMO58565.1"/>
    </source>
</evidence>